<dbReference type="Proteomes" id="UP000198382">
    <property type="component" value="Unassembled WGS sequence"/>
</dbReference>
<proteinExistence type="predicted"/>
<name>A0ABX4BQV0_FLAFR</name>
<keyword evidence="3" id="KW-1185">Reference proteome</keyword>
<accession>A0ABX4BQV0</accession>
<dbReference type="Pfam" id="PF26395">
    <property type="entry name" value="E2-CBASS"/>
    <property type="match status" value="1"/>
</dbReference>
<evidence type="ECO:0000313" key="3">
    <source>
        <dbReference type="Proteomes" id="UP000198382"/>
    </source>
</evidence>
<sequence>MNNHYHKREQTKTRNGFSSSAQLLKIKEMFPNIEVVKEKGNSFEIKFKIQPTTLSQFYDVKLTYDKFTGVKVYVLSENLAIAKNRTKLPHVYSSKDQRLCLYSPSKNEWTKEKFIVSTIIPWISKWFFFYEIWLIDGEWLGGGHNEYEVK</sequence>
<dbReference type="RefSeq" id="WP_074658734.1">
    <property type="nucleotide sequence ID" value="NZ_MUGV01000018.1"/>
</dbReference>
<evidence type="ECO:0000313" key="2">
    <source>
        <dbReference type="EMBL" id="OXA79012.1"/>
    </source>
</evidence>
<reference evidence="2 3" key="1">
    <citation type="submission" date="2016-11" db="EMBL/GenBank/DDBJ databases">
        <title>Whole genomes of Flavobacteriaceae.</title>
        <authorList>
            <person name="Stine C."/>
            <person name="Li C."/>
            <person name="Tadesse D."/>
        </authorList>
    </citation>
    <scope>NUCLEOTIDE SEQUENCE [LARGE SCALE GENOMIC DNA]</scope>
    <source>
        <strain evidence="2 3">DSM 15937</strain>
    </source>
</reference>
<protein>
    <recommendedName>
        <fullName evidence="1">Type II CBASS E2 protein domain-containing protein</fullName>
    </recommendedName>
</protein>
<dbReference type="EMBL" id="MUGV01000018">
    <property type="protein sequence ID" value="OXA79012.1"/>
    <property type="molecule type" value="Genomic_DNA"/>
</dbReference>
<organism evidence="2 3">
    <name type="scientific">Flavobacterium frigidimaris</name>
    <dbReference type="NCBI Taxonomy" id="262320"/>
    <lineage>
        <taxon>Bacteria</taxon>
        <taxon>Pseudomonadati</taxon>
        <taxon>Bacteroidota</taxon>
        <taxon>Flavobacteriia</taxon>
        <taxon>Flavobacteriales</taxon>
        <taxon>Flavobacteriaceae</taxon>
        <taxon>Flavobacterium</taxon>
    </lineage>
</organism>
<comment type="caution">
    <text evidence="2">The sequence shown here is derived from an EMBL/GenBank/DDBJ whole genome shotgun (WGS) entry which is preliminary data.</text>
</comment>
<dbReference type="InterPro" id="IPR058588">
    <property type="entry name" value="E2-CBASS"/>
</dbReference>
<feature type="domain" description="Type II CBASS E2 protein" evidence="1">
    <location>
        <begin position="22"/>
        <end position="144"/>
    </location>
</feature>
<gene>
    <name evidence="2" type="ORF">B0A65_10685</name>
</gene>
<evidence type="ECO:0000259" key="1">
    <source>
        <dbReference type="Pfam" id="PF26395"/>
    </source>
</evidence>